<dbReference type="Proteomes" id="UP001623591">
    <property type="component" value="Unassembled WGS sequence"/>
</dbReference>
<proteinExistence type="inferred from homology"/>
<dbReference type="GO" id="GO:0016740">
    <property type="term" value="F:transferase activity"/>
    <property type="evidence" value="ECO:0007669"/>
    <property type="project" value="UniProtKB-KW"/>
</dbReference>
<evidence type="ECO:0000256" key="5">
    <source>
        <dbReference type="ARBA" id="ARBA00022679"/>
    </source>
</evidence>
<sequence length="359" mass="39052">MFKKVLAIIMSVMLVVPMVACSNSSSSTNKDTTTPVEKQALKMDTVMDLKVYGTNANAAIDAAYKRIDEIEQMSSANIATSDVSLINKASGKDYVKVHPEIIKMLNTALKFSKLSDGAFDISVGPLIKLWGIGTSSERLPADSEIKALLPLVGYKNISINEKDSSVKLMKEGMAIDLGGIAKGFTADEVIKVFKKYGIKNALINLGGSSIYTMGQKPDGSLWSVAIQHPRKDKSEGYLGIIKLPESALSTSGDYERYFIKDGKRYHHILNPFTGYPAEAGVMSDTIIIDSTTPDANMLADTLTKVTFVLGVEKGMKIIDDLPGVSVMAETTDFKVYKSKSWKADVQNLSSDFTMVDKVQ</sequence>
<reference evidence="13 14" key="1">
    <citation type="submission" date="2024-11" db="EMBL/GenBank/DDBJ databases">
        <authorList>
            <person name="Heng Y.C."/>
            <person name="Lim A.C.H."/>
            <person name="Lee J.K.Y."/>
            <person name="Kittelmann S."/>
        </authorList>
    </citation>
    <scope>NUCLEOTIDE SEQUENCE [LARGE SCALE GENOMIC DNA]</scope>
    <source>
        <strain evidence="13 14">WILCCON 0185</strain>
    </source>
</reference>
<keyword evidence="14" id="KW-1185">Reference proteome</keyword>
<comment type="caution">
    <text evidence="13">The sequence shown here is derived from an EMBL/GenBank/DDBJ whole genome shotgun (WGS) entry which is preliminary data.</text>
</comment>
<evidence type="ECO:0000256" key="3">
    <source>
        <dbReference type="ARBA" id="ARBA00016337"/>
    </source>
</evidence>
<evidence type="ECO:0000256" key="8">
    <source>
        <dbReference type="ARBA" id="ARBA00022842"/>
    </source>
</evidence>
<evidence type="ECO:0000256" key="11">
    <source>
        <dbReference type="PIRNR" id="PIRNR006268"/>
    </source>
</evidence>
<protein>
    <recommendedName>
        <fullName evidence="3 11">FAD:protein FMN transferase</fullName>
        <ecNumber evidence="2 11">2.7.1.180</ecNumber>
    </recommendedName>
    <alternativeName>
        <fullName evidence="9 11">Flavin transferase</fullName>
    </alternativeName>
</protein>
<evidence type="ECO:0000256" key="2">
    <source>
        <dbReference type="ARBA" id="ARBA00011955"/>
    </source>
</evidence>
<dbReference type="EMBL" id="JBJHZZ010000008">
    <property type="protein sequence ID" value="MFL0247695.1"/>
    <property type="molecule type" value="Genomic_DNA"/>
</dbReference>
<dbReference type="PIRSF" id="PIRSF006268">
    <property type="entry name" value="ApbE"/>
    <property type="match status" value="1"/>
</dbReference>
<dbReference type="RefSeq" id="WP_406770125.1">
    <property type="nucleotide sequence ID" value="NZ_JBJHZZ010000008.1"/>
</dbReference>
<dbReference type="InterPro" id="IPR003374">
    <property type="entry name" value="ApbE-like_sf"/>
</dbReference>
<keyword evidence="7 11" id="KW-0274">FAD</keyword>
<evidence type="ECO:0000256" key="1">
    <source>
        <dbReference type="ARBA" id="ARBA00001946"/>
    </source>
</evidence>
<feature type="chain" id="PRO_5047110528" description="FAD:protein FMN transferase" evidence="12">
    <location>
        <begin position="21"/>
        <end position="359"/>
    </location>
</feature>
<organism evidence="13 14">
    <name type="scientific">Candidatus Clostridium stratigraminis</name>
    <dbReference type="NCBI Taxonomy" id="3381661"/>
    <lineage>
        <taxon>Bacteria</taxon>
        <taxon>Bacillati</taxon>
        <taxon>Bacillota</taxon>
        <taxon>Clostridia</taxon>
        <taxon>Eubacteriales</taxon>
        <taxon>Clostridiaceae</taxon>
        <taxon>Clostridium</taxon>
    </lineage>
</organism>
<evidence type="ECO:0000256" key="12">
    <source>
        <dbReference type="SAM" id="SignalP"/>
    </source>
</evidence>
<evidence type="ECO:0000313" key="13">
    <source>
        <dbReference type="EMBL" id="MFL0247695.1"/>
    </source>
</evidence>
<keyword evidence="8 11" id="KW-0460">Magnesium</keyword>
<dbReference type="PANTHER" id="PTHR30040">
    <property type="entry name" value="THIAMINE BIOSYNTHESIS LIPOPROTEIN APBE"/>
    <property type="match status" value="1"/>
</dbReference>
<dbReference type="InterPro" id="IPR024932">
    <property type="entry name" value="ApbE"/>
</dbReference>
<dbReference type="EC" id="2.7.1.180" evidence="2 11"/>
<dbReference type="Gene3D" id="3.10.520.10">
    <property type="entry name" value="ApbE-like domains"/>
    <property type="match status" value="1"/>
</dbReference>
<accession>A0ABW8T6X1</accession>
<comment type="catalytic activity">
    <reaction evidence="10 11">
        <text>L-threonyl-[protein] + FAD = FMN-L-threonyl-[protein] + AMP + H(+)</text>
        <dbReference type="Rhea" id="RHEA:36847"/>
        <dbReference type="Rhea" id="RHEA-COMP:11060"/>
        <dbReference type="Rhea" id="RHEA-COMP:11061"/>
        <dbReference type="ChEBI" id="CHEBI:15378"/>
        <dbReference type="ChEBI" id="CHEBI:30013"/>
        <dbReference type="ChEBI" id="CHEBI:57692"/>
        <dbReference type="ChEBI" id="CHEBI:74257"/>
        <dbReference type="ChEBI" id="CHEBI:456215"/>
        <dbReference type="EC" id="2.7.1.180"/>
    </reaction>
</comment>
<gene>
    <name evidence="13" type="ORF">ACJDUG_12010</name>
</gene>
<evidence type="ECO:0000256" key="9">
    <source>
        <dbReference type="ARBA" id="ARBA00031306"/>
    </source>
</evidence>
<feature type="signal peptide" evidence="12">
    <location>
        <begin position="1"/>
        <end position="20"/>
    </location>
</feature>
<dbReference type="Pfam" id="PF02424">
    <property type="entry name" value="ApbE"/>
    <property type="match status" value="1"/>
</dbReference>
<evidence type="ECO:0000256" key="4">
    <source>
        <dbReference type="ARBA" id="ARBA00022630"/>
    </source>
</evidence>
<keyword evidence="6 11" id="KW-0479">Metal-binding</keyword>
<dbReference type="SUPFAM" id="SSF143631">
    <property type="entry name" value="ApbE-like"/>
    <property type="match status" value="1"/>
</dbReference>
<evidence type="ECO:0000256" key="6">
    <source>
        <dbReference type="ARBA" id="ARBA00022723"/>
    </source>
</evidence>
<name>A0ABW8T6X1_9CLOT</name>
<comment type="cofactor">
    <cofactor evidence="1">
        <name>Mg(2+)</name>
        <dbReference type="ChEBI" id="CHEBI:18420"/>
    </cofactor>
</comment>
<comment type="similarity">
    <text evidence="11">Belongs to the ApbE family.</text>
</comment>
<dbReference type="PANTHER" id="PTHR30040:SF2">
    <property type="entry name" value="FAD:PROTEIN FMN TRANSFERASE"/>
    <property type="match status" value="1"/>
</dbReference>
<keyword evidence="4 11" id="KW-0285">Flavoprotein</keyword>
<evidence type="ECO:0000256" key="10">
    <source>
        <dbReference type="ARBA" id="ARBA00048540"/>
    </source>
</evidence>
<keyword evidence="12" id="KW-0732">Signal</keyword>
<evidence type="ECO:0000313" key="14">
    <source>
        <dbReference type="Proteomes" id="UP001623591"/>
    </source>
</evidence>
<keyword evidence="5 11" id="KW-0808">Transferase</keyword>
<evidence type="ECO:0000256" key="7">
    <source>
        <dbReference type="ARBA" id="ARBA00022827"/>
    </source>
</evidence>